<feature type="domain" description="FCP1 homology" evidence="2">
    <location>
        <begin position="32"/>
        <end position="191"/>
    </location>
</feature>
<organism evidence="3 4">
    <name type="scientific">Pseudocohnilembus persalinus</name>
    <name type="common">Ciliate</name>
    <dbReference type="NCBI Taxonomy" id="266149"/>
    <lineage>
        <taxon>Eukaryota</taxon>
        <taxon>Sar</taxon>
        <taxon>Alveolata</taxon>
        <taxon>Ciliophora</taxon>
        <taxon>Intramacronucleata</taxon>
        <taxon>Oligohymenophorea</taxon>
        <taxon>Scuticociliatia</taxon>
        <taxon>Philasterida</taxon>
        <taxon>Pseudocohnilembidae</taxon>
        <taxon>Pseudocohnilembus</taxon>
    </lineage>
</organism>
<evidence type="ECO:0000259" key="2">
    <source>
        <dbReference type="PROSITE" id="PS50969"/>
    </source>
</evidence>
<proteinExistence type="inferred from homology"/>
<name>A0A0V0QPW7_PSEPJ</name>
<dbReference type="CDD" id="cd07521">
    <property type="entry name" value="HAD_FCP1-like"/>
    <property type="match status" value="1"/>
</dbReference>
<dbReference type="InterPro" id="IPR023214">
    <property type="entry name" value="HAD_sf"/>
</dbReference>
<dbReference type="Gene3D" id="3.40.50.1000">
    <property type="entry name" value="HAD superfamily/HAD-like"/>
    <property type="match status" value="1"/>
</dbReference>
<dbReference type="PROSITE" id="PS50969">
    <property type="entry name" value="FCP1"/>
    <property type="match status" value="1"/>
</dbReference>
<dbReference type="SUPFAM" id="SSF56784">
    <property type="entry name" value="HAD-like"/>
    <property type="match status" value="1"/>
</dbReference>
<protein>
    <recommendedName>
        <fullName evidence="1">Mitochondrial import inner membrane translocase subunit TIM50</fullName>
    </recommendedName>
</protein>
<keyword evidence="1" id="KW-0813">Transport</keyword>
<keyword evidence="1" id="KW-0653">Protein transport</keyword>
<dbReference type="OrthoDB" id="277011at2759"/>
<comment type="caution">
    <text evidence="3">The sequence shown here is derived from an EMBL/GenBank/DDBJ whole genome shotgun (WGS) entry which is preliminary data.</text>
</comment>
<sequence length="211" mass="25338">MSQYQTILEQVPCNISKKSNSAPKVPYVPKIKENYEYTLVLDIDKTIIYSDQLELRDYTDSYKTYFRPQLLEFLNEMSKYFEIIAFTAAQQEYADNILNYIDIKNQYFTHRLYKQHMRKKTVYNINTGEPKKIFVKDLQCLGRDLRKVIIVDDIAQNFKFQPHNGILIPEWKHDNPSDRRLLELQQFLKKVINNKILFDKNFRIDCEKIFS</sequence>
<keyword evidence="1" id="KW-0809">Transit peptide</keyword>
<dbReference type="PANTHER" id="PTHR12210">
    <property type="entry name" value="DULLARD PROTEIN PHOSPHATASE"/>
    <property type="match status" value="1"/>
</dbReference>
<comment type="similarity">
    <text evidence="1">Belongs to the TIM50 family.</text>
</comment>
<comment type="subunit">
    <text evidence="1">Component of the TIM23 complex.</text>
</comment>
<comment type="subcellular location">
    <subcellularLocation>
        <location evidence="1">Mitochondrion inner membrane</location>
        <topology evidence="1">Single-pass membrane protein</topology>
    </subcellularLocation>
</comment>
<dbReference type="SMART" id="SM00577">
    <property type="entry name" value="CPDc"/>
    <property type="match status" value="1"/>
</dbReference>
<evidence type="ECO:0000256" key="1">
    <source>
        <dbReference type="RuleBase" id="RU365079"/>
    </source>
</evidence>
<accession>A0A0V0QPW7</accession>
<dbReference type="OMA" id="LCHKESE"/>
<dbReference type="FunCoup" id="A0A0V0QPW7">
    <property type="interactions" value="25"/>
</dbReference>
<keyword evidence="1" id="KW-0811">Translocation</keyword>
<comment type="function">
    <text evidence="1">Essential component of the TIM23 complex, a complex that mediates the translocation of transit peptide-containing proteins across the mitochondrial inner membrane.</text>
</comment>
<reference evidence="3 4" key="1">
    <citation type="journal article" date="2015" name="Sci. Rep.">
        <title>Genome of the facultative scuticociliatosis pathogen Pseudocohnilembus persalinus provides insight into its virulence through horizontal gene transfer.</title>
        <authorList>
            <person name="Xiong J."/>
            <person name="Wang G."/>
            <person name="Cheng J."/>
            <person name="Tian M."/>
            <person name="Pan X."/>
            <person name="Warren A."/>
            <person name="Jiang C."/>
            <person name="Yuan D."/>
            <person name="Miao W."/>
        </authorList>
    </citation>
    <scope>NUCLEOTIDE SEQUENCE [LARGE SCALE GENOMIC DNA]</scope>
    <source>
        <strain evidence="3">36N120E</strain>
    </source>
</reference>
<dbReference type="InterPro" id="IPR004274">
    <property type="entry name" value="FCP1_dom"/>
</dbReference>
<dbReference type="AlphaFoldDB" id="A0A0V0QPW7"/>
<gene>
    <name evidence="3" type="ORF">PPERSA_11370</name>
</gene>
<dbReference type="InterPro" id="IPR050365">
    <property type="entry name" value="TIM50"/>
</dbReference>
<dbReference type="EMBL" id="LDAU01000120">
    <property type="protein sequence ID" value="KRX04246.1"/>
    <property type="molecule type" value="Genomic_DNA"/>
</dbReference>
<dbReference type="GO" id="GO:0005744">
    <property type="term" value="C:TIM23 mitochondrial import inner membrane translocase complex"/>
    <property type="evidence" value="ECO:0007669"/>
    <property type="project" value="UniProtKB-UniRule"/>
</dbReference>
<keyword evidence="1" id="KW-0496">Mitochondrion</keyword>
<dbReference type="Pfam" id="PF03031">
    <property type="entry name" value="NIF"/>
    <property type="match status" value="1"/>
</dbReference>
<dbReference type="InterPro" id="IPR036412">
    <property type="entry name" value="HAD-like_sf"/>
</dbReference>
<dbReference type="InParanoid" id="A0A0V0QPW7"/>
<dbReference type="Proteomes" id="UP000054937">
    <property type="component" value="Unassembled WGS sequence"/>
</dbReference>
<evidence type="ECO:0000313" key="4">
    <source>
        <dbReference type="Proteomes" id="UP000054937"/>
    </source>
</evidence>
<dbReference type="GO" id="GO:0015031">
    <property type="term" value="P:protein transport"/>
    <property type="evidence" value="ECO:0007669"/>
    <property type="project" value="UniProtKB-KW"/>
</dbReference>
<keyword evidence="4" id="KW-1185">Reference proteome</keyword>
<evidence type="ECO:0000313" key="3">
    <source>
        <dbReference type="EMBL" id="KRX04246.1"/>
    </source>
</evidence>